<comment type="caution">
    <text evidence="2">The sequence shown here is derived from an EMBL/GenBank/DDBJ whole genome shotgun (WGS) entry which is preliminary data.</text>
</comment>
<evidence type="ECO:0000313" key="2">
    <source>
        <dbReference type="EMBL" id="KAJ0972675.1"/>
    </source>
</evidence>
<dbReference type="Proteomes" id="UP001085076">
    <property type="component" value="Miscellaneous, Linkage group lg05"/>
</dbReference>
<name>A0A9D5HDV0_9LILI</name>
<feature type="compositionally biased region" description="Basic residues" evidence="1">
    <location>
        <begin position="72"/>
        <end position="82"/>
    </location>
</feature>
<dbReference type="AlphaFoldDB" id="A0A9D5HDV0"/>
<gene>
    <name evidence="2" type="ORF">J5N97_020634</name>
</gene>
<reference evidence="2" key="2">
    <citation type="journal article" date="2022" name="Hortic Res">
        <title>The genome of Dioscorea zingiberensis sheds light on the biosynthesis, origin and evolution of the medicinally important diosgenin saponins.</title>
        <authorList>
            <person name="Li Y."/>
            <person name="Tan C."/>
            <person name="Li Z."/>
            <person name="Guo J."/>
            <person name="Li S."/>
            <person name="Chen X."/>
            <person name="Wang C."/>
            <person name="Dai X."/>
            <person name="Yang H."/>
            <person name="Song W."/>
            <person name="Hou L."/>
            <person name="Xu J."/>
            <person name="Tong Z."/>
            <person name="Xu A."/>
            <person name="Yuan X."/>
            <person name="Wang W."/>
            <person name="Yang Q."/>
            <person name="Chen L."/>
            <person name="Sun Z."/>
            <person name="Wang K."/>
            <person name="Pan B."/>
            <person name="Chen J."/>
            <person name="Bao Y."/>
            <person name="Liu F."/>
            <person name="Qi X."/>
            <person name="Gang D.R."/>
            <person name="Wen J."/>
            <person name="Li J."/>
        </authorList>
    </citation>
    <scope>NUCLEOTIDE SEQUENCE</scope>
    <source>
        <strain evidence="2">Dzin_1.0</strain>
    </source>
</reference>
<reference evidence="2" key="1">
    <citation type="submission" date="2021-03" db="EMBL/GenBank/DDBJ databases">
        <authorList>
            <person name="Li Z."/>
            <person name="Yang C."/>
        </authorList>
    </citation>
    <scope>NUCLEOTIDE SEQUENCE</scope>
    <source>
        <strain evidence="2">Dzin_1.0</strain>
        <tissue evidence="2">Leaf</tissue>
    </source>
</reference>
<organism evidence="2 3">
    <name type="scientific">Dioscorea zingiberensis</name>
    <dbReference type="NCBI Taxonomy" id="325984"/>
    <lineage>
        <taxon>Eukaryota</taxon>
        <taxon>Viridiplantae</taxon>
        <taxon>Streptophyta</taxon>
        <taxon>Embryophyta</taxon>
        <taxon>Tracheophyta</taxon>
        <taxon>Spermatophyta</taxon>
        <taxon>Magnoliopsida</taxon>
        <taxon>Liliopsida</taxon>
        <taxon>Dioscoreales</taxon>
        <taxon>Dioscoreaceae</taxon>
        <taxon>Dioscorea</taxon>
    </lineage>
</organism>
<proteinExistence type="predicted"/>
<dbReference type="EMBL" id="JAGGNH010000005">
    <property type="protein sequence ID" value="KAJ0972675.1"/>
    <property type="molecule type" value="Genomic_DNA"/>
</dbReference>
<evidence type="ECO:0000256" key="1">
    <source>
        <dbReference type="SAM" id="MobiDB-lite"/>
    </source>
</evidence>
<evidence type="ECO:0000313" key="3">
    <source>
        <dbReference type="Proteomes" id="UP001085076"/>
    </source>
</evidence>
<keyword evidence="3" id="KW-1185">Reference proteome</keyword>
<accession>A0A9D5HDV0</accession>
<feature type="compositionally biased region" description="Polar residues" evidence="1">
    <location>
        <begin position="30"/>
        <end position="67"/>
    </location>
</feature>
<protein>
    <submittedName>
        <fullName evidence="2">Uncharacterized protein</fullName>
    </submittedName>
</protein>
<sequence length="116" mass="12540">MVFMKTIRVQVPNHKGNQLKEMQVDSLKSCSQTEGATSEKQVSKNPTSQVITRAQGNVSTETPTVAISLQRPKLHIKGKKKTSAQETGPSNAAGGAMKKRKVWLPPGLRAPTTSTK</sequence>
<feature type="region of interest" description="Disordered" evidence="1">
    <location>
        <begin position="30"/>
        <end position="116"/>
    </location>
</feature>